<proteinExistence type="predicted"/>
<dbReference type="GO" id="GO:0008080">
    <property type="term" value="F:N-acetyltransferase activity"/>
    <property type="evidence" value="ECO:0007669"/>
    <property type="project" value="InterPro"/>
</dbReference>
<name>A0A4R6QJ81_9FLAO</name>
<keyword evidence="4" id="KW-1185">Reference proteome</keyword>
<keyword evidence="1 3" id="KW-0808">Transferase</keyword>
<dbReference type="EMBL" id="SNXR01000002">
    <property type="protein sequence ID" value="TDP61728.1"/>
    <property type="molecule type" value="Genomic_DNA"/>
</dbReference>
<dbReference type="PANTHER" id="PTHR13947">
    <property type="entry name" value="GNAT FAMILY N-ACETYLTRANSFERASE"/>
    <property type="match status" value="1"/>
</dbReference>
<gene>
    <name evidence="3" type="ORF">BC748_0142</name>
</gene>
<dbReference type="PROSITE" id="PS51186">
    <property type="entry name" value="GNAT"/>
    <property type="match status" value="1"/>
</dbReference>
<dbReference type="OrthoDB" id="5419426at2"/>
<dbReference type="Gene3D" id="3.40.630.30">
    <property type="match status" value="1"/>
</dbReference>
<dbReference type="InterPro" id="IPR050769">
    <property type="entry name" value="NAT_camello-type"/>
</dbReference>
<sequence length="166" mass="18724">MCSIIIRPIQPDDNAQIAAVIRQVFIDDDFPKTGTAFADVQLDFMFETYNKSKAIYFVVETEGKIIGGAGISQLENSNENICELQKMYFLQEARGKGIGFKLIEKCLKKAIEFGYSSCYLETLPEMKAAQNLYNKFGFEYLCSPLGNTGHSTCPVWMLKELTIDNE</sequence>
<organism evidence="3 4">
    <name type="scientific">Flavobacterium dankookense</name>
    <dbReference type="NCBI Taxonomy" id="706186"/>
    <lineage>
        <taxon>Bacteria</taxon>
        <taxon>Pseudomonadati</taxon>
        <taxon>Bacteroidota</taxon>
        <taxon>Flavobacteriia</taxon>
        <taxon>Flavobacteriales</taxon>
        <taxon>Flavobacteriaceae</taxon>
        <taxon>Flavobacterium</taxon>
    </lineage>
</organism>
<dbReference type="InterPro" id="IPR000182">
    <property type="entry name" value="GNAT_dom"/>
</dbReference>
<dbReference type="RefSeq" id="WP_133531538.1">
    <property type="nucleotide sequence ID" value="NZ_SNXR01000002.1"/>
</dbReference>
<dbReference type="Pfam" id="PF00583">
    <property type="entry name" value="Acetyltransf_1"/>
    <property type="match status" value="1"/>
</dbReference>
<evidence type="ECO:0000256" key="1">
    <source>
        <dbReference type="ARBA" id="ARBA00022679"/>
    </source>
</evidence>
<evidence type="ECO:0000313" key="4">
    <source>
        <dbReference type="Proteomes" id="UP000295260"/>
    </source>
</evidence>
<dbReference type="AlphaFoldDB" id="A0A4R6QJ81"/>
<feature type="domain" description="N-acetyltransferase" evidence="2">
    <location>
        <begin position="4"/>
        <end position="162"/>
    </location>
</feature>
<protein>
    <submittedName>
        <fullName evidence="3">Putative acetyltransferase</fullName>
    </submittedName>
</protein>
<dbReference type="InterPro" id="IPR016181">
    <property type="entry name" value="Acyl_CoA_acyltransferase"/>
</dbReference>
<accession>A0A4R6QJ81</accession>
<comment type="caution">
    <text evidence="3">The sequence shown here is derived from an EMBL/GenBank/DDBJ whole genome shotgun (WGS) entry which is preliminary data.</text>
</comment>
<dbReference type="Proteomes" id="UP000295260">
    <property type="component" value="Unassembled WGS sequence"/>
</dbReference>
<reference evidence="3 4" key="1">
    <citation type="submission" date="2019-03" db="EMBL/GenBank/DDBJ databases">
        <title>Genomic Encyclopedia of Archaeal and Bacterial Type Strains, Phase II (KMG-II): from individual species to whole genera.</title>
        <authorList>
            <person name="Goeker M."/>
        </authorList>
    </citation>
    <scope>NUCLEOTIDE SEQUENCE [LARGE SCALE GENOMIC DNA]</scope>
    <source>
        <strain evidence="3 4">DSM 25687</strain>
    </source>
</reference>
<evidence type="ECO:0000259" key="2">
    <source>
        <dbReference type="PROSITE" id="PS51186"/>
    </source>
</evidence>
<dbReference type="SUPFAM" id="SSF55729">
    <property type="entry name" value="Acyl-CoA N-acyltransferases (Nat)"/>
    <property type="match status" value="1"/>
</dbReference>
<evidence type="ECO:0000313" key="3">
    <source>
        <dbReference type="EMBL" id="TDP61728.1"/>
    </source>
</evidence>
<dbReference type="CDD" id="cd04301">
    <property type="entry name" value="NAT_SF"/>
    <property type="match status" value="1"/>
</dbReference>
<dbReference type="PANTHER" id="PTHR13947:SF37">
    <property type="entry name" value="LD18367P"/>
    <property type="match status" value="1"/>
</dbReference>